<dbReference type="Pfam" id="PF14111">
    <property type="entry name" value="DUF4283"/>
    <property type="match status" value="1"/>
</dbReference>
<dbReference type="InterPro" id="IPR025558">
    <property type="entry name" value="DUF4283"/>
</dbReference>
<dbReference type="Proteomes" id="UP001064489">
    <property type="component" value="Chromosome 4"/>
</dbReference>
<dbReference type="PANTHER" id="PTHR31286:SF60">
    <property type="entry name" value="PROTEIN, PUTATIVE-RELATED"/>
    <property type="match status" value="1"/>
</dbReference>
<reference evidence="2" key="1">
    <citation type="journal article" date="2022" name="Plant J.">
        <title>Strategies of tolerance reflected in two North American maple genomes.</title>
        <authorList>
            <person name="McEvoy S.L."/>
            <person name="Sezen U.U."/>
            <person name="Trouern-Trend A."/>
            <person name="McMahon S.M."/>
            <person name="Schaberg P.G."/>
            <person name="Yang J."/>
            <person name="Wegrzyn J.L."/>
            <person name="Swenson N.G."/>
        </authorList>
    </citation>
    <scope>NUCLEOTIDE SEQUENCE</scope>
    <source>
        <strain evidence="2">91603</strain>
    </source>
</reference>
<dbReference type="EMBL" id="JAJSOW010000101">
    <property type="protein sequence ID" value="KAI9181911.1"/>
    <property type="molecule type" value="Genomic_DNA"/>
</dbReference>
<dbReference type="InterPro" id="IPR040256">
    <property type="entry name" value="At4g02000-like"/>
</dbReference>
<evidence type="ECO:0000259" key="1">
    <source>
        <dbReference type="Pfam" id="PF14111"/>
    </source>
</evidence>
<keyword evidence="3" id="KW-1185">Reference proteome</keyword>
<dbReference type="PANTHER" id="PTHR31286">
    <property type="entry name" value="GLYCINE-RICH CELL WALL STRUCTURAL PROTEIN 1.8-LIKE"/>
    <property type="match status" value="1"/>
</dbReference>
<organism evidence="2 3">
    <name type="scientific">Acer negundo</name>
    <name type="common">Box elder</name>
    <dbReference type="NCBI Taxonomy" id="4023"/>
    <lineage>
        <taxon>Eukaryota</taxon>
        <taxon>Viridiplantae</taxon>
        <taxon>Streptophyta</taxon>
        <taxon>Embryophyta</taxon>
        <taxon>Tracheophyta</taxon>
        <taxon>Spermatophyta</taxon>
        <taxon>Magnoliopsida</taxon>
        <taxon>eudicotyledons</taxon>
        <taxon>Gunneridae</taxon>
        <taxon>Pentapetalae</taxon>
        <taxon>rosids</taxon>
        <taxon>malvids</taxon>
        <taxon>Sapindales</taxon>
        <taxon>Sapindaceae</taxon>
        <taxon>Hippocastanoideae</taxon>
        <taxon>Acereae</taxon>
        <taxon>Acer</taxon>
    </lineage>
</organism>
<evidence type="ECO:0000313" key="3">
    <source>
        <dbReference type="Proteomes" id="UP001064489"/>
    </source>
</evidence>
<dbReference type="AlphaFoldDB" id="A0AAD5NTL8"/>
<proteinExistence type="predicted"/>
<evidence type="ECO:0000313" key="2">
    <source>
        <dbReference type="EMBL" id="KAI9181911.1"/>
    </source>
</evidence>
<name>A0AAD5NTL8_ACENE</name>
<protein>
    <recommendedName>
        <fullName evidence="1">DUF4283 domain-containing protein</fullName>
    </recommendedName>
</protein>
<feature type="domain" description="DUF4283" evidence="1">
    <location>
        <begin position="34"/>
        <end position="120"/>
    </location>
</feature>
<gene>
    <name evidence="2" type="ORF">LWI28_019945</name>
</gene>
<sequence length="423" mass="46553">MDPMCMESALSLSSPVAVSSTSTSQVGISTSRLELCKNALIGRVVLSSGERSWKLVDLKARLSKHWMLNSDWRLISLRRDYYQILLKSHAEMNHVWGFGSVHLKPGILRLQHWVPDFNPSLQKSTNAQVWVRFFDLSWEYWHPKIIFDLVRGIGVPLRLDKATSDRNFGHYARVLVDVDVSSVLPTLVLLERDEFHSSFIVVKYENLPAFCSTCSSIGHLLTSCHWNKSSKEEVPLSNIFSAIHQDVGGHDSVIVHTSVGSNLISSSTSSAGLVLSSNPSSSTVSAISEVASSLVPPMIFQALQISKDSGFDDRVTDFVLVSSSSVVDPSISSVSWDVGMVHYSRNIVQGSLVVNQVHPMVSTILSRSFSRPGHMARRQVRVHEVLGNQSSEEAVVSSASNVNVDQSSLLDGSAFFLFFSCGS</sequence>
<reference evidence="2" key="2">
    <citation type="submission" date="2023-02" db="EMBL/GenBank/DDBJ databases">
        <authorList>
            <person name="Swenson N.G."/>
            <person name="Wegrzyn J.L."/>
            <person name="Mcevoy S.L."/>
        </authorList>
    </citation>
    <scope>NUCLEOTIDE SEQUENCE</scope>
    <source>
        <strain evidence="2">91603</strain>
        <tissue evidence="2">Leaf</tissue>
    </source>
</reference>
<accession>A0AAD5NTL8</accession>
<comment type="caution">
    <text evidence="2">The sequence shown here is derived from an EMBL/GenBank/DDBJ whole genome shotgun (WGS) entry which is preliminary data.</text>
</comment>